<keyword evidence="5 7" id="KW-0472">Membrane</keyword>
<dbReference type="GO" id="GO:0051301">
    <property type="term" value="P:cell division"/>
    <property type="evidence" value="ECO:0007669"/>
    <property type="project" value="UniProtKB-KW"/>
</dbReference>
<sequence>MSNLATKLEQQRLQQHQQQQQQIPVPEPILVRRRATITIGEKMLIILFIVLFVVGAVNILAKSYTVYQTNMEIQRTEAKIEEKTKLISDLQVQVEELSTYDRIWNKAKEFGLTLNQNNVKSVQE</sequence>
<evidence type="ECO:0000256" key="3">
    <source>
        <dbReference type="ARBA" id="ARBA00022692"/>
    </source>
</evidence>
<protein>
    <recommendedName>
        <fullName evidence="7 8">Cell division protein FtsL</fullName>
    </recommendedName>
</protein>
<evidence type="ECO:0000256" key="4">
    <source>
        <dbReference type="ARBA" id="ARBA00022989"/>
    </source>
</evidence>
<dbReference type="Proteomes" id="UP001234495">
    <property type="component" value="Unassembled WGS sequence"/>
</dbReference>
<gene>
    <name evidence="7" type="primary">ftsL</name>
    <name evidence="9" type="ORF">J2S19_002560</name>
</gene>
<feature type="transmembrane region" description="Helical" evidence="7">
    <location>
        <begin position="43"/>
        <end position="61"/>
    </location>
</feature>
<keyword evidence="2 7" id="KW-0132">Cell division</keyword>
<dbReference type="Pfam" id="PF04977">
    <property type="entry name" value="DivIC"/>
    <property type="match status" value="1"/>
</dbReference>
<dbReference type="EMBL" id="JAUSUD010000011">
    <property type="protein sequence ID" value="MDQ0231277.1"/>
    <property type="molecule type" value="Genomic_DNA"/>
</dbReference>
<evidence type="ECO:0000256" key="7">
    <source>
        <dbReference type="HAMAP-Rule" id="MF_00910"/>
    </source>
</evidence>
<evidence type="ECO:0000256" key="6">
    <source>
        <dbReference type="ARBA" id="ARBA00023306"/>
    </source>
</evidence>
<evidence type="ECO:0000256" key="5">
    <source>
        <dbReference type="ARBA" id="ARBA00023136"/>
    </source>
</evidence>
<evidence type="ECO:0000313" key="9">
    <source>
        <dbReference type="EMBL" id="MDQ0231277.1"/>
    </source>
</evidence>
<dbReference type="NCBIfam" id="TIGR02209">
    <property type="entry name" value="ftsL_broad"/>
    <property type="match status" value="1"/>
</dbReference>
<evidence type="ECO:0000256" key="8">
    <source>
        <dbReference type="NCBIfam" id="TIGR02209"/>
    </source>
</evidence>
<accession>A0ABT9ZHK3</accession>
<proteinExistence type="inferred from homology"/>
<keyword evidence="3 7" id="KW-0812">Transmembrane</keyword>
<keyword evidence="10" id="KW-1185">Reference proteome</keyword>
<dbReference type="HAMAP" id="MF_00910">
    <property type="entry name" value="FtsL"/>
    <property type="match status" value="1"/>
</dbReference>
<dbReference type="RefSeq" id="WP_307341924.1">
    <property type="nucleotide sequence ID" value="NZ_JAUSUD010000011.1"/>
</dbReference>
<organism evidence="9 10">
    <name type="scientific">Metabacillus malikii</name>
    <dbReference type="NCBI Taxonomy" id="1504265"/>
    <lineage>
        <taxon>Bacteria</taxon>
        <taxon>Bacillati</taxon>
        <taxon>Bacillota</taxon>
        <taxon>Bacilli</taxon>
        <taxon>Bacillales</taxon>
        <taxon>Bacillaceae</taxon>
        <taxon>Metabacillus</taxon>
    </lineage>
</organism>
<reference evidence="9 10" key="1">
    <citation type="submission" date="2023-07" db="EMBL/GenBank/DDBJ databases">
        <title>Genomic Encyclopedia of Type Strains, Phase IV (KMG-IV): sequencing the most valuable type-strain genomes for metagenomic binning, comparative biology and taxonomic classification.</title>
        <authorList>
            <person name="Goeker M."/>
        </authorList>
    </citation>
    <scope>NUCLEOTIDE SEQUENCE [LARGE SCALE GENOMIC DNA]</scope>
    <source>
        <strain evidence="9 10">DSM 29005</strain>
    </source>
</reference>
<name>A0ABT9ZHK3_9BACI</name>
<keyword evidence="4 7" id="KW-1133">Transmembrane helix</keyword>
<comment type="function">
    <text evidence="7">Essential cell division protein.</text>
</comment>
<evidence type="ECO:0000256" key="2">
    <source>
        <dbReference type="ARBA" id="ARBA00022618"/>
    </source>
</evidence>
<comment type="caution">
    <text evidence="9">The sequence shown here is derived from an EMBL/GenBank/DDBJ whole genome shotgun (WGS) entry which is preliminary data.</text>
</comment>
<comment type="similarity">
    <text evidence="7">Belongs to the FtsL family.</text>
</comment>
<comment type="subcellular location">
    <subcellularLocation>
        <location evidence="7">Cell membrane</location>
        <topology evidence="7">Single-pass type II membrane protein</topology>
    </subcellularLocation>
    <text evidence="7">Localizes to the division septum where it forms a ring structure.</text>
</comment>
<dbReference type="InterPro" id="IPR007060">
    <property type="entry name" value="FtsL/DivIC"/>
</dbReference>
<keyword evidence="6 7" id="KW-0131">Cell cycle</keyword>
<evidence type="ECO:0000313" key="10">
    <source>
        <dbReference type="Proteomes" id="UP001234495"/>
    </source>
</evidence>
<keyword evidence="1 7" id="KW-1003">Cell membrane</keyword>
<dbReference type="InterPro" id="IPR011922">
    <property type="entry name" value="Cell_div_FtsL"/>
</dbReference>
<evidence type="ECO:0000256" key="1">
    <source>
        <dbReference type="ARBA" id="ARBA00022475"/>
    </source>
</evidence>